<proteinExistence type="predicted"/>
<gene>
    <name evidence="2" type="ORF">BRADI_4g09936v3</name>
</gene>
<feature type="region of interest" description="Disordered" evidence="1">
    <location>
        <begin position="66"/>
        <end position="137"/>
    </location>
</feature>
<evidence type="ECO:0000256" key="1">
    <source>
        <dbReference type="SAM" id="MobiDB-lite"/>
    </source>
</evidence>
<evidence type="ECO:0000313" key="2">
    <source>
        <dbReference type="EMBL" id="PNT62953.1"/>
    </source>
</evidence>
<keyword evidence="4" id="KW-1185">Reference proteome</keyword>
<evidence type="ECO:0000313" key="4">
    <source>
        <dbReference type="Proteomes" id="UP000008810"/>
    </source>
</evidence>
<evidence type="ECO:0000313" key="3">
    <source>
        <dbReference type="EnsemblPlants" id="PNT62953"/>
    </source>
</evidence>
<dbReference type="InParanoid" id="A0A2K2CLP6"/>
<dbReference type="Gramene" id="PNT62953">
    <property type="protein sequence ID" value="PNT62953"/>
    <property type="gene ID" value="BRADI_4g09936v3"/>
</dbReference>
<dbReference type="EMBL" id="CM000883">
    <property type="protein sequence ID" value="PNT62953.1"/>
    <property type="molecule type" value="Genomic_DNA"/>
</dbReference>
<reference evidence="3" key="3">
    <citation type="submission" date="2018-08" db="UniProtKB">
        <authorList>
            <consortium name="EnsemblPlants"/>
        </authorList>
    </citation>
    <scope>IDENTIFICATION</scope>
    <source>
        <strain evidence="3">cv. Bd21</strain>
    </source>
</reference>
<accession>A0A2K2CLP6</accession>
<feature type="compositionally biased region" description="Pro residues" evidence="1">
    <location>
        <begin position="101"/>
        <end position="122"/>
    </location>
</feature>
<sequence length="137" mass="14899">TAAGAVRASSHAVRPDPIHSRTPPPPDLNRSLCTLPRSASSSHPHKSLLLPPPCPRCRSRLTRLLTRPCCAPPPSPSRPRCPLRRVNPNLRRTVAASSLPTEPPVPSRWTPPSPEFPMPPSSPDRARPGRLRPQAIP</sequence>
<dbReference type="AlphaFoldDB" id="A0A2K2CLP6"/>
<reference evidence="2 3" key="1">
    <citation type="journal article" date="2010" name="Nature">
        <title>Genome sequencing and analysis of the model grass Brachypodium distachyon.</title>
        <authorList>
            <consortium name="International Brachypodium Initiative"/>
        </authorList>
    </citation>
    <scope>NUCLEOTIDE SEQUENCE [LARGE SCALE GENOMIC DNA]</scope>
    <source>
        <strain evidence="2 3">Bd21</strain>
    </source>
</reference>
<organism evidence="2">
    <name type="scientific">Brachypodium distachyon</name>
    <name type="common">Purple false brome</name>
    <name type="synonym">Trachynia distachya</name>
    <dbReference type="NCBI Taxonomy" id="15368"/>
    <lineage>
        <taxon>Eukaryota</taxon>
        <taxon>Viridiplantae</taxon>
        <taxon>Streptophyta</taxon>
        <taxon>Embryophyta</taxon>
        <taxon>Tracheophyta</taxon>
        <taxon>Spermatophyta</taxon>
        <taxon>Magnoliopsida</taxon>
        <taxon>Liliopsida</taxon>
        <taxon>Poales</taxon>
        <taxon>Poaceae</taxon>
        <taxon>BOP clade</taxon>
        <taxon>Pooideae</taxon>
        <taxon>Stipodae</taxon>
        <taxon>Brachypodieae</taxon>
        <taxon>Brachypodium</taxon>
    </lineage>
</organism>
<feature type="compositionally biased region" description="Pro residues" evidence="1">
    <location>
        <begin position="70"/>
        <end position="79"/>
    </location>
</feature>
<dbReference type="EnsemblPlants" id="PNT62953">
    <property type="protein sequence ID" value="PNT62953"/>
    <property type="gene ID" value="BRADI_4g09936v3"/>
</dbReference>
<dbReference type="Proteomes" id="UP000008810">
    <property type="component" value="Chromosome 4"/>
</dbReference>
<feature type="region of interest" description="Disordered" evidence="1">
    <location>
        <begin position="1"/>
        <end position="53"/>
    </location>
</feature>
<feature type="non-terminal residue" evidence="2">
    <location>
        <position position="1"/>
    </location>
</feature>
<name>A0A2K2CLP6_BRADI</name>
<protein>
    <submittedName>
        <fullName evidence="2 3">Uncharacterized protein</fullName>
    </submittedName>
</protein>
<reference evidence="2" key="2">
    <citation type="submission" date="2017-06" db="EMBL/GenBank/DDBJ databases">
        <title>WGS assembly of Brachypodium distachyon.</title>
        <authorList>
            <consortium name="The International Brachypodium Initiative"/>
            <person name="Lucas S."/>
            <person name="Harmon-Smith M."/>
            <person name="Lail K."/>
            <person name="Tice H."/>
            <person name="Grimwood J."/>
            <person name="Bruce D."/>
            <person name="Barry K."/>
            <person name="Shu S."/>
            <person name="Lindquist E."/>
            <person name="Wang M."/>
            <person name="Pitluck S."/>
            <person name="Vogel J.P."/>
            <person name="Garvin D.F."/>
            <person name="Mockler T.C."/>
            <person name="Schmutz J."/>
            <person name="Rokhsar D."/>
            <person name="Bevan M.W."/>
        </authorList>
    </citation>
    <scope>NUCLEOTIDE SEQUENCE</scope>
    <source>
        <strain evidence="2">Bd21</strain>
    </source>
</reference>